<dbReference type="SUPFAM" id="SSF49354">
    <property type="entry name" value="PapD-like"/>
    <property type="match status" value="1"/>
</dbReference>
<dbReference type="Pfam" id="PF00345">
    <property type="entry name" value="PapD_N"/>
    <property type="match status" value="1"/>
</dbReference>
<dbReference type="SUPFAM" id="SSF49584">
    <property type="entry name" value="Periplasmic chaperone C-domain"/>
    <property type="match status" value="1"/>
</dbReference>
<dbReference type="Proteomes" id="UP000677515">
    <property type="component" value="Chromosome"/>
</dbReference>
<keyword evidence="4" id="KW-0574">Periplasm</keyword>
<keyword evidence="3 6" id="KW-0732">Signal</keyword>
<evidence type="ECO:0000313" key="8">
    <source>
        <dbReference type="EMBL" id="BCQ36758.1"/>
    </source>
</evidence>
<dbReference type="InterPro" id="IPR050643">
    <property type="entry name" value="Periplasmic_pilus_chap"/>
</dbReference>
<comment type="subcellular location">
    <subcellularLocation>
        <location evidence="1">Periplasm</location>
    </subcellularLocation>
</comment>
<name>A0ABN6DPQ2_ERWRD</name>
<dbReference type="InterPro" id="IPR013783">
    <property type="entry name" value="Ig-like_fold"/>
</dbReference>
<feature type="domain" description="Pili assembly chaperone N-terminal" evidence="7">
    <location>
        <begin position="34"/>
        <end position="147"/>
    </location>
</feature>
<evidence type="ECO:0000259" key="7">
    <source>
        <dbReference type="Pfam" id="PF00345"/>
    </source>
</evidence>
<accession>A0ABN6DPQ2</accession>
<dbReference type="RefSeq" id="WP_133842531.1">
    <property type="nucleotide sequence ID" value="NZ_AP024329.1"/>
</dbReference>
<dbReference type="Gene3D" id="2.60.40.10">
    <property type="entry name" value="Immunoglobulins"/>
    <property type="match status" value="2"/>
</dbReference>
<dbReference type="PANTHER" id="PTHR30251">
    <property type="entry name" value="PILUS ASSEMBLY CHAPERONE"/>
    <property type="match status" value="1"/>
</dbReference>
<reference evidence="8 9" key="1">
    <citation type="submission" date="2021-01" db="EMBL/GenBank/DDBJ databases">
        <title>Complete genome sequence of Erwinia rhapontici MAFF 311153.</title>
        <authorList>
            <person name="Morohoshi T."/>
            <person name="Someya N."/>
        </authorList>
    </citation>
    <scope>NUCLEOTIDE SEQUENCE [LARGE SCALE GENOMIC DNA]</scope>
    <source>
        <strain evidence="8 9">MAFF 311153</strain>
    </source>
</reference>
<comment type="similarity">
    <text evidence="2">Belongs to the periplasmic pilus chaperone family.</text>
</comment>
<keyword evidence="9" id="KW-1185">Reference proteome</keyword>
<feature type="signal peptide" evidence="6">
    <location>
        <begin position="1"/>
        <end position="32"/>
    </location>
</feature>
<keyword evidence="5" id="KW-0143">Chaperone</keyword>
<dbReference type="InterPro" id="IPR016147">
    <property type="entry name" value="Pili_assmbl_chaperone_N"/>
</dbReference>
<proteinExistence type="inferred from homology"/>
<gene>
    <name evidence="8" type="ORF">ERHA53_41010</name>
</gene>
<dbReference type="NCBIfam" id="NF007392">
    <property type="entry name" value="PRK09918.1"/>
    <property type="match status" value="1"/>
</dbReference>
<dbReference type="PANTHER" id="PTHR30251:SF3">
    <property type="entry name" value="FIMBRIAL CHAPARONE PROTEIN"/>
    <property type="match status" value="1"/>
</dbReference>
<dbReference type="InterPro" id="IPR008962">
    <property type="entry name" value="PapD-like_sf"/>
</dbReference>
<evidence type="ECO:0000313" key="9">
    <source>
        <dbReference type="Proteomes" id="UP000677515"/>
    </source>
</evidence>
<organism evidence="8 9">
    <name type="scientific">Erwinia rhapontici</name>
    <name type="common">Pectobacterium rhapontici</name>
    <dbReference type="NCBI Taxonomy" id="55212"/>
    <lineage>
        <taxon>Bacteria</taxon>
        <taxon>Pseudomonadati</taxon>
        <taxon>Pseudomonadota</taxon>
        <taxon>Gammaproteobacteria</taxon>
        <taxon>Enterobacterales</taxon>
        <taxon>Erwiniaceae</taxon>
        <taxon>Erwinia</taxon>
    </lineage>
</organism>
<evidence type="ECO:0000256" key="1">
    <source>
        <dbReference type="ARBA" id="ARBA00004418"/>
    </source>
</evidence>
<evidence type="ECO:0000256" key="3">
    <source>
        <dbReference type="ARBA" id="ARBA00022729"/>
    </source>
</evidence>
<evidence type="ECO:0000256" key="2">
    <source>
        <dbReference type="ARBA" id="ARBA00007399"/>
    </source>
</evidence>
<evidence type="ECO:0000256" key="4">
    <source>
        <dbReference type="ARBA" id="ARBA00022764"/>
    </source>
</evidence>
<sequence length="243" mass="26577">MAFIIRSCKSWSVGQYILCSLLALSIAHPAGAVMKPETSMIMINEEAEGGSLNVTNTADYEALLYVKVYSLPDDPQPQLLVTQPVTRLAAGQTQRLRFLLHSRGPLKTEHMKRVILEGIPLQALSGKNTVGLSLRQDLPIIIHPAGLPMKSDPWEALKFSETSGVLTIANPSRYVVRLSQTVVLLPSMNNIMLSKSYILPGETLTVKGQDAAALKNSKQIQIQSLSKYGYVAGLFIQPLEHQG</sequence>
<evidence type="ECO:0000256" key="6">
    <source>
        <dbReference type="SAM" id="SignalP"/>
    </source>
</evidence>
<feature type="chain" id="PRO_5045626504" evidence="6">
    <location>
        <begin position="33"/>
        <end position="243"/>
    </location>
</feature>
<protein>
    <submittedName>
        <fullName evidence="8">Fimbrial protein</fullName>
    </submittedName>
</protein>
<evidence type="ECO:0000256" key="5">
    <source>
        <dbReference type="ARBA" id="ARBA00023186"/>
    </source>
</evidence>
<dbReference type="EMBL" id="AP024329">
    <property type="protein sequence ID" value="BCQ36758.1"/>
    <property type="molecule type" value="Genomic_DNA"/>
</dbReference>
<dbReference type="InterPro" id="IPR036316">
    <property type="entry name" value="Pili_assmbl_chap_C_dom_sf"/>
</dbReference>